<organism evidence="1 2">
    <name type="scientific">Amniculicola lignicola CBS 123094</name>
    <dbReference type="NCBI Taxonomy" id="1392246"/>
    <lineage>
        <taxon>Eukaryota</taxon>
        <taxon>Fungi</taxon>
        <taxon>Dikarya</taxon>
        <taxon>Ascomycota</taxon>
        <taxon>Pezizomycotina</taxon>
        <taxon>Dothideomycetes</taxon>
        <taxon>Pleosporomycetidae</taxon>
        <taxon>Pleosporales</taxon>
        <taxon>Amniculicolaceae</taxon>
        <taxon>Amniculicola</taxon>
    </lineage>
</organism>
<evidence type="ECO:0000313" key="1">
    <source>
        <dbReference type="EMBL" id="KAF2007949.1"/>
    </source>
</evidence>
<sequence length="52" mass="5791">MPLQNQFSLSLELAKLVPLGLGAIGKSYEAAMRLARDLQVVLLNVPYVLIWH</sequence>
<protein>
    <submittedName>
        <fullName evidence="1">Uncharacterized protein</fullName>
    </submittedName>
</protein>
<reference evidence="1" key="1">
    <citation type="journal article" date="2020" name="Stud. Mycol.">
        <title>101 Dothideomycetes genomes: a test case for predicting lifestyles and emergence of pathogens.</title>
        <authorList>
            <person name="Haridas S."/>
            <person name="Albert R."/>
            <person name="Binder M."/>
            <person name="Bloem J."/>
            <person name="Labutti K."/>
            <person name="Salamov A."/>
            <person name="Andreopoulos B."/>
            <person name="Baker S."/>
            <person name="Barry K."/>
            <person name="Bills G."/>
            <person name="Bluhm B."/>
            <person name="Cannon C."/>
            <person name="Castanera R."/>
            <person name="Culley D."/>
            <person name="Daum C."/>
            <person name="Ezra D."/>
            <person name="Gonzalez J."/>
            <person name="Henrissat B."/>
            <person name="Kuo A."/>
            <person name="Liang C."/>
            <person name="Lipzen A."/>
            <person name="Lutzoni F."/>
            <person name="Magnuson J."/>
            <person name="Mondo S."/>
            <person name="Nolan M."/>
            <person name="Ohm R."/>
            <person name="Pangilinan J."/>
            <person name="Park H.-J."/>
            <person name="Ramirez L."/>
            <person name="Alfaro M."/>
            <person name="Sun H."/>
            <person name="Tritt A."/>
            <person name="Yoshinaga Y."/>
            <person name="Zwiers L.-H."/>
            <person name="Turgeon B."/>
            <person name="Goodwin S."/>
            <person name="Spatafora J."/>
            <person name="Crous P."/>
            <person name="Grigoriev I."/>
        </authorList>
    </citation>
    <scope>NUCLEOTIDE SEQUENCE</scope>
    <source>
        <strain evidence="1">CBS 123094</strain>
    </source>
</reference>
<dbReference type="Proteomes" id="UP000799779">
    <property type="component" value="Unassembled WGS sequence"/>
</dbReference>
<accession>A0A6A5X4U7</accession>
<gene>
    <name evidence="1" type="ORF">P154DRAFT_516723</name>
</gene>
<dbReference type="EMBL" id="ML977556">
    <property type="protein sequence ID" value="KAF2007949.1"/>
    <property type="molecule type" value="Genomic_DNA"/>
</dbReference>
<evidence type="ECO:0000313" key="2">
    <source>
        <dbReference type="Proteomes" id="UP000799779"/>
    </source>
</evidence>
<dbReference type="OrthoDB" id="3944042at2759"/>
<keyword evidence="2" id="KW-1185">Reference proteome</keyword>
<name>A0A6A5X4U7_9PLEO</name>
<dbReference type="AlphaFoldDB" id="A0A6A5X4U7"/>
<proteinExistence type="predicted"/>